<feature type="region of interest" description="Disordered" evidence="1">
    <location>
        <begin position="39"/>
        <end position="202"/>
    </location>
</feature>
<feature type="region of interest" description="Disordered" evidence="1">
    <location>
        <begin position="220"/>
        <end position="304"/>
    </location>
</feature>
<gene>
    <name evidence="2" type="ORF">LARSCL_LOCUS2440</name>
</gene>
<evidence type="ECO:0000256" key="1">
    <source>
        <dbReference type="SAM" id="MobiDB-lite"/>
    </source>
</evidence>
<feature type="compositionally biased region" description="Polar residues" evidence="1">
    <location>
        <begin position="78"/>
        <end position="99"/>
    </location>
</feature>
<keyword evidence="3" id="KW-1185">Reference proteome</keyword>
<dbReference type="EMBL" id="CAXIEN010000017">
    <property type="protein sequence ID" value="CAL1265267.1"/>
    <property type="molecule type" value="Genomic_DNA"/>
</dbReference>
<evidence type="ECO:0000313" key="2">
    <source>
        <dbReference type="EMBL" id="CAL1265267.1"/>
    </source>
</evidence>
<evidence type="ECO:0000313" key="3">
    <source>
        <dbReference type="Proteomes" id="UP001497382"/>
    </source>
</evidence>
<feature type="compositionally biased region" description="Polar residues" evidence="1">
    <location>
        <begin position="155"/>
        <end position="164"/>
    </location>
</feature>
<feature type="compositionally biased region" description="Low complexity" evidence="1">
    <location>
        <begin position="100"/>
        <end position="110"/>
    </location>
</feature>
<dbReference type="Proteomes" id="UP001497382">
    <property type="component" value="Unassembled WGS sequence"/>
</dbReference>
<feature type="compositionally biased region" description="Polar residues" evidence="1">
    <location>
        <begin position="172"/>
        <end position="191"/>
    </location>
</feature>
<reference evidence="2 3" key="1">
    <citation type="submission" date="2024-04" db="EMBL/GenBank/DDBJ databases">
        <authorList>
            <person name="Rising A."/>
            <person name="Reimegard J."/>
            <person name="Sonavane S."/>
            <person name="Akerstrom W."/>
            <person name="Nylinder S."/>
            <person name="Hedman E."/>
            <person name="Kallberg Y."/>
        </authorList>
    </citation>
    <scope>NUCLEOTIDE SEQUENCE [LARGE SCALE GENOMIC DNA]</scope>
</reference>
<feature type="compositionally biased region" description="Basic and acidic residues" evidence="1">
    <location>
        <begin position="278"/>
        <end position="295"/>
    </location>
</feature>
<comment type="caution">
    <text evidence="2">The sequence shown here is derived from an EMBL/GenBank/DDBJ whole genome shotgun (WGS) entry which is preliminary data.</text>
</comment>
<name>A0AAV1Z185_9ARAC</name>
<feature type="compositionally biased region" description="Polar residues" evidence="1">
    <location>
        <begin position="128"/>
        <end position="147"/>
    </location>
</feature>
<dbReference type="AlphaFoldDB" id="A0AAV1Z185"/>
<sequence>MIVPQVKMSEESNALDLSTKRVENFQNENGIMKEKILNAALPSNGSSTSEDAEVPAEQMHVHDNRQSIDCVQPEEQNKSVLGSFESNVEAANQSPEQQMSTSDASSESESLVMTSDAEQVNVDENRQSVESAQPDEQNKSVPRSLKSNVEAADQSPEQQMNISDASRETESLVLTSDVNQSTVKSTTSSEISPAEVPASDKGLKEVSENIQLIYEGMKDMKISTKEIPVSASGKKGRKPLATPRAKSTPVKPITSPPLTRSRSRDLRKFPSTPSSPKRLADRKTSESDSDDTKDSRGRRKMKRN</sequence>
<proteinExistence type="predicted"/>
<accession>A0AAV1Z185</accession>
<protein>
    <submittedName>
        <fullName evidence="2">Uncharacterized protein</fullName>
    </submittedName>
</protein>
<organism evidence="2 3">
    <name type="scientific">Larinioides sclopetarius</name>
    <dbReference type="NCBI Taxonomy" id="280406"/>
    <lineage>
        <taxon>Eukaryota</taxon>
        <taxon>Metazoa</taxon>
        <taxon>Ecdysozoa</taxon>
        <taxon>Arthropoda</taxon>
        <taxon>Chelicerata</taxon>
        <taxon>Arachnida</taxon>
        <taxon>Araneae</taxon>
        <taxon>Araneomorphae</taxon>
        <taxon>Entelegynae</taxon>
        <taxon>Araneoidea</taxon>
        <taxon>Araneidae</taxon>
        <taxon>Larinioides</taxon>
    </lineage>
</organism>